<feature type="transmembrane region" description="Helical" evidence="2">
    <location>
        <begin position="33"/>
        <end position="56"/>
    </location>
</feature>
<keyword evidence="2" id="KW-1133">Transmembrane helix</keyword>
<feature type="coiled-coil region" evidence="1">
    <location>
        <begin position="460"/>
        <end position="487"/>
    </location>
</feature>
<feature type="transmembrane region" description="Helical" evidence="2">
    <location>
        <begin position="388"/>
        <end position="409"/>
    </location>
</feature>
<evidence type="ECO:0000256" key="1">
    <source>
        <dbReference type="SAM" id="Coils"/>
    </source>
</evidence>
<protein>
    <recommendedName>
        <fullName evidence="3">DUF3533 domain-containing protein</fullName>
    </recommendedName>
</protein>
<reference evidence="4 5" key="1">
    <citation type="journal article" date="2018" name="IMA Fungus">
        <title>IMA Genome-F 9: Draft genome sequence of Annulohypoxylon stygium, Aspergillus mulundensis, Berkeleyomyces basicola (syn. Thielaviopsis basicola), Ceratocystis smalleyi, two Cercospora beticola strains, Coleophoma cylindrospora, Fusarium fracticaudum, Phialophora cf. hyalina, and Morchella septimelata.</title>
        <authorList>
            <person name="Wingfield B.D."/>
            <person name="Bills G.F."/>
            <person name="Dong Y."/>
            <person name="Huang W."/>
            <person name="Nel W.J."/>
            <person name="Swalarsk-Parry B.S."/>
            <person name="Vaghefi N."/>
            <person name="Wilken P.M."/>
            <person name="An Z."/>
            <person name="de Beer Z.W."/>
            <person name="De Vos L."/>
            <person name="Chen L."/>
            <person name="Duong T.A."/>
            <person name="Gao Y."/>
            <person name="Hammerbacher A."/>
            <person name="Kikkert J.R."/>
            <person name="Li Y."/>
            <person name="Li H."/>
            <person name="Li K."/>
            <person name="Li Q."/>
            <person name="Liu X."/>
            <person name="Ma X."/>
            <person name="Naidoo K."/>
            <person name="Pethybridge S.J."/>
            <person name="Sun J."/>
            <person name="Steenkamp E.T."/>
            <person name="van der Nest M.A."/>
            <person name="van Wyk S."/>
            <person name="Wingfield M.J."/>
            <person name="Xiong C."/>
            <person name="Yue Q."/>
            <person name="Zhang X."/>
        </authorList>
    </citation>
    <scope>NUCLEOTIDE SEQUENCE [LARGE SCALE GENOMIC DNA]</scope>
    <source>
        <strain evidence="4 5">BP6252</strain>
    </source>
</reference>
<evidence type="ECO:0000313" key="5">
    <source>
        <dbReference type="Proteomes" id="UP000256645"/>
    </source>
</evidence>
<dbReference type="GO" id="GO:0016020">
    <property type="term" value="C:membrane"/>
    <property type="evidence" value="ECO:0007669"/>
    <property type="project" value="TreeGrafter"/>
</dbReference>
<dbReference type="STRING" id="1849047.A0A3D8QFS4"/>
<organism evidence="4 5">
    <name type="scientific">Coleophoma cylindrospora</name>
    <dbReference type="NCBI Taxonomy" id="1849047"/>
    <lineage>
        <taxon>Eukaryota</taxon>
        <taxon>Fungi</taxon>
        <taxon>Dikarya</taxon>
        <taxon>Ascomycota</taxon>
        <taxon>Pezizomycotina</taxon>
        <taxon>Leotiomycetes</taxon>
        <taxon>Helotiales</taxon>
        <taxon>Dermateaceae</taxon>
        <taxon>Coleophoma</taxon>
    </lineage>
</organism>
<gene>
    <name evidence="4" type="ORF">BP6252_11921</name>
</gene>
<feature type="transmembrane region" description="Helical" evidence="2">
    <location>
        <begin position="304"/>
        <end position="321"/>
    </location>
</feature>
<dbReference type="InterPro" id="IPR053001">
    <property type="entry name" value="MNNG_permease-like"/>
</dbReference>
<feature type="transmembrane region" description="Helical" evidence="2">
    <location>
        <begin position="273"/>
        <end position="292"/>
    </location>
</feature>
<feature type="domain" description="DUF3533" evidence="3">
    <location>
        <begin position="36"/>
        <end position="399"/>
    </location>
</feature>
<dbReference type="Proteomes" id="UP000256645">
    <property type="component" value="Unassembled WGS sequence"/>
</dbReference>
<dbReference type="PANTHER" id="PTHR34814:SF2">
    <property type="entry name" value="DUF3533 DOMAIN-CONTAINING PROTEIN"/>
    <property type="match status" value="1"/>
</dbReference>
<dbReference type="OrthoDB" id="2140105at2759"/>
<evidence type="ECO:0000256" key="2">
    <source>
        <dbReference type="SAM" id="Phobius"/>
    </source>
</evidence>
<keyword evidence="2" id="KW-0472">Membrane</keyword>
<name>A0A3D8QFS4_9HELO</name>
<sequence length="505" mass="57307">MAFERWYPKAHQGRVSGRDATVRGPRHRFLKEAGINLILLQILFLGLFCYIFGALFQQSIHTHNFRLVYVDYDGGVIGSSLWAAYQKLKGDTFPSIVQATTVDYPSPHDLRAAVCSTRFWSAIYTSPGASSRLELALAGGAAATNYNRSDVITYIWNEARYSPVQDTAISGNLKMLASAARLEYTTTNGTGAMKVLSTTSPSAISVFTNPWELVDTDIQTTIQGSRLIYNTLVVILILIQEFFYLATINGLYIQCKIYQRLFPHRIIVYRNMISLAYTCSGSLCTAGAIWAFRAEWNVNGNQFALTWLVLWLFAHSNFLWLDVFTVWLPPKYVPMSLITWVVFNVTSILVPFELSSGFYRWAYAMPAHEVYQALTDIWSRGCNPQLHYALPILFSLELLGLFLGALGVYHRCHYATLAEEQQEKVLSERVNIGIAFEEKHKKKGVISEDQPAGVENMEDLETIRSEREELGKEIQKEDSKIHEDQRQRNRMINFGPSFNLAYESV</sequence>
<keyword evidence="1" id="KW-0175">Coiled coil</keyword>
<comment type="caution">
    <text evidence="4">The sequence shown here is derived from an EMBL/GenBank/DDBJ whole genome shotgun (WGS) entry which is preliminary data.</text>
</comment>
<evidence type="ECO:0000313" key="4">
    <source>
        <dbReference type="EMBL" id="RDW60538.1"/>
    </source>
</evidence>
<proteinExistence type="predicted"/>
<accession>A0A3D8QFS4</accession>
<keyword evidence="5" id="KW-1185">Reference proteome</keyword>
<keyword evidence="2" id="KW-0812">Transmembrane</keyword>
<dbReference type="InterPro" id="IPR022703">
    <property type="entry name" value="DUF3533"/>
</dbReference>
<dbReference type="EMBL" id="PDLM01000015">
    <property type="protein sequence ID" value="RDW60538.1"/>
    <property type="molecule type" value="Genomic_DNA"/>
</dbReference>
<evidence type="ECO:0000259" key="3">
    <source>
        <dbReference type="Pfam" id="PF12051"/>
    </source>
</evidence>
<dbReference type="Pfam" id="PF12051">
    <property type="entry name" value="DUF3533"/>
    <property type="match status" value="1"/>
</dbReference>
<dbReference type="PANTHER" id="PTHR34814">
    <property type="entry name" value="NITROSOGUANIDINE RESISTANCE PROTEIN SNG1"/>
    <property type="match status" value="1"/>
</dbReference>
<feature type="transmembrane region" description="Helical" evidence="2">
    <location>
        <begin position="227"/>
        <end position="252"/>
    </location>
</feature>
<dbReference type="AlphaFoldDB" id="A0A3D8QFS4"/>
<feature type="transmembrane region" description="Helical" evidence="2">
    <location>
        <begin position="333"/>
        <end position="352"/>
    </location>
</feature>